<proteinExistence type="inferred from homology"/>
<comment type="similarity">
    <text evidence="1">Belongs to the SecB family.</text>
</comment>
<dbReference type="InterPro" id="IPR035958">
    <property type="entry name" value="SecB-like_sf"/>
</dbReference>
<organism evidence="2 3">
    <name type="scientific">Caryophanon latum</name>
    <dbReference type="NCBI Taxonomy" id="33977"/>
    <lineage>
        <taxon>Bacteria</taxon>
        <taxon>Bacillati</taxon>
        <taxon>Bacillota</taxon>
        <taxon>Bacilli</taxon>
        <taxon>Bacillales</taxon>
        <taxon>Caryophanaceae</taxon>
        <taxon>Caryophanon</taxon>
    </lineage>
</organism>
<dbReference type="EMBL" id="MATO01000056">
    <property type="protein sequence ID" value="OCS87303.1"/>
    <property type="molecule type" value="Genomic_DNA"/>
</dbReference>
<dbReference type="Pfam" id="PF02556">
    <property type="entry name" value="SecB"/>
    <property type="match status" value="1"/>
</dbReference>
<name>A0A1C0YJH7_9BACL</name>
<dbReference type="GO" id="GO:0051262">
    <property type="term" value="P:protein tetramerization"/>
    <property type="evidence" value="ECO:0007669"/>
    <property type="project" value="InterPro"/>
</dbReference>
<evidence type="ECO:0000313" key="3">
    <source>
        <dbReference type="Proteomes" id="UP000093482"/>
    </source>
</evidence>
<dbReference type="OrthoDB" id="1699164at2"/>
<gene>
    <name evidence="2" type="ORF">A6K76_02735</name>
</gene>
<keyword evidence="3" id="KW-1185">Reference proteome</keyword>
<comment type="caution">
    <text evidence="2">The sequence shown here is derived from an EMBL/GenBank/DDBJ whole genome shotgun (WGS) entry which is preliminary data.</text>
</comment>
<dbReference type="RefSeq" id="WP_066465839.1">
    <property type="nucleotide sequence ID" value="NZ_MATO01000056.1"/>
</dbReference>
<evidence type="ECO:0000313" key="2">
    <source>
        <dbReference type="EMBL" id="OCS87303.1"/>
    </source>
</evidence>
<dbReference type="GO" id="GO:0015031">
    <property type="term" value="P:protein transport"/>
    <property type="evidence" value="ECO:0007669"/>
    <property type="project" value="InterPro"/>
</dbReference>
<evidence type="ECO:0008006" key="4">
    <source>
        <dbReference type="Google" id="ProtNLM"/>
    </source>
</evidence>
<protein>
    <recommendedName>
        <fullName evidence="4">Preprotein translocase subunit SecB</fullName>
    </recommendedName>
</protein>
<dbReference type="InterPro" id="IPR003708">
    <property type="entry name" value="SecB"/>
</dbReference>
<sequence>MSKIVNSKLKFLRYEVNKIQFINNPDYEMRDVEIDLEFNSAIERSEDYIAQKVSIEVFPNALENGMPFQLQIDITGHFHLINESGEIDEKSIEINTLSILFPYVRSLITTITANANVPTLVLPLLNIIQTLEQNNEN</sequence>
<dbReference type="Proteomes" id="UP000093482">
    <property type="component" value="Unassembled WGS sequence"/>
</dbReference>
<evidence type="ECO:0000256" key="1">
    <source>
        <dbReference type="ARBA" id="ARBA00009990"/>
    </source>
</evidence>
<dbReference type="Gene3D" id="3.10.420.10">
    <property type="entry name" value="SecB-like"/>
    <property type="match status" value="1"/>
</dbReference>
<dbReference type="PANTHER" id="PTHR36918">
    <property type="match status" value="1"/>
</dbReference>
<accession>A0A1C0YJH7</accession>
<dbReference type="GO" id="GO:0051082">
    <property type="term" value="F:unfolded protein binding"/>
    <property type="evidence" value="ECO:0007669"/>
    <property type="project" value="InterPro"/>
</dbReference>
<dbReference type="PANTHER" id="PTHR36918:SF1">
    <property type="entry name" value="PROTEIN-EXPORT PROTEIN SECB"/>
    <property type="match status" value="1"/>
</dbReference>
<dbReference type="SUPFAM" id="SSF54611">
    <property type="entry name" value="SecB-like"/>
    <property type="match status" value="1"/>
</dbReference>
<dbReference type="AlphaFoldDB" id="A0A1C0YJH7"/>
<reference evidence="2 3" key="1">
    <citation type="submission" date="2016-07" db="EMBL/GenBank/DDBJ databases">
        <title>Caryophanon latum genome sequencing.</title>
        <authorList>
            <person name="Verma A."/>
            <person name="Pal Y."/>
            <person name="Krishnamurthi S."/>
        </authorList>
    </citation>
    <scope>NUCLEOTIDE SEQUENCE [LARGE SCALE GENOMIC DNA]</scope>
    <source>
        <strain evidence="2 3">DSM 14151</strain>
    </source>
</reference>